<accession>A0A443S4R8</accession>
<dbReference type="AlphaFoldDB" id="A0A443S4R8"/>
<evidence type="ECO:0000256" key="4">
    <source>
        <dbReference type="RuleBase" id="RU361177"/>
    </source>
</evidence>
<keyword evidence="3 4" id="KW-0560">Oxidoreductase</keyword>
<dbReference type="Gene3D" id="3.50.50.60">
    <property type="entry name" value="FAD/NAD(P)-binding domain"/>
    <property type="match status" value="1"/>
</dbReference>
<dbReference type="GO" id="GO:0004499">
    <property type="term" value="F:N,N-dimethylaniline monooxygenase activity"/>
    <property type="evidence" value="ECO:0007669"/>
    <property type="project" value="InterPro"/>
</dbReference>
<comment type="cofactor">
    <cofactor evidence="4">
        <name>FAD</name>
        <dbReference type="ChEBI" id="CHEBI:57692"/>
    </cofactor>
</comment>
<keyword evidence="4 5" id="KW-0503">Monooxygenase</keyword>
<dbReference type="EMBL" id="NCKV01008549">
    <property type="protein sequence ID" value="RWS22522.1"/>
    <property type="molecule type" value="Genomic_DNA"/>
</dbReference>
<dbReference type="EC" id="1.-.-.-" evidence="4"/>
<dbReference type="GO" id="GO:0050660">
    <property type="term" value="F:flavin adenine dinucleotide binding"/>
    <property type="evidence" value="ECO:0007669"/>
    <property type="project" value="InterPro"/>
</dbReference>
<evidence type="ECO:0000256" key="3">
    <source>
        <dbReference type="ARBA" id="ARBA00023002"/>
    </source>
</evidence>
<keyword evidence="1 4" id="KW-0285">Flavoprotein</keyword>
<evidence type="ECO:0000313" key="5">
    <source>
        <dbReference type="EMBL" id="RWS22522.1"/>
    </source>
</evidence>
<dbReference type="InterPro" id="IPR036188">
    <property type="entry name" value="FAD/NAD-bd_sf"/>
</dbReference>
<organism evidence="5 6">
    <name type="scientific">Leptotrombidium deliense</name>
    <dbReference type="NCBI Taxonomy" id="299467"/>
    <lineage>
        <taxon>Eukaryota</taxon>
        <taxon>Metazoa</taxon>
        <taxon>Ecdysozoa</taxon>
        <taxon>Arthropoda</taxon>
        <taxon>Chelicerata</taxon>
        <taxon>Arachnida</taxon>
        <taxon>Acari</taxon>
        <taxon>Acariformes</taxon>
        <taxon>Trombidiformes</taxon>
        <taxon>Prostigmata</taxon>
        <taxon>Anystina</taxon>
        <taxon>Parasitengona</taxon>
        <taxon>Trombiculoidea</taxon>
        <taxon>Trombiculidae</taxon>
        <taxon>Leptotrombidium</taxon>
    </lineage>
</organism>
<dbReference type="GO" id="GO:0050661">
    <property type="term" value="F:NADP binding"/>
    <property type="evidence" value="ECO:0007669"/>
    <property type="project" value="InterPro"/>
</dbReference>
<comment type="similarity">
    <text evidence="4">Belongs to the FMO family.</text>
</comment>
<reference evidence="5 6" key="1">
    <citation type="journal article" date="2018" name="Gigascience">
        <title>Genomes of trombidid mites reveal novel predicted allergens and laterally-transferred genes associated with secondary metabolism.</title>
        <authorList>
            <person name="Dong X."/>
            <person name="Chaisiri K."/>
            <person name="Xia D."/>
            <person name="Armstrong S.D."/>
            <person name="Fang Y."/>
            <person name="Donnelly M.J."/>
            <person name="Kadowaki T."/>
            <person name="McGarry J.W."/>
            <person name="Darby A.C."/>
            <person name="Makepeace B.L."/>
        </authorList>
    </citation>
    <scope>NUCLEOTIDE SEQUENCE [LARGE SCALE GENOMIC DNA]</scope>
    <source>
        <strain evidence="5">UoL-UT</strain>
    </source>
</reference>
<protein>
    <recommendedName>
        <fullName evidence="4">Flavin-containing monooxygenase</fullName>
        <ecNumber evidence="4">1.-.-.-</ecNumber>
    </recommendedName>
</protein>
<dbReference type="STRING" id="299467.A0A443S4R8"/>
<dbReference type="Proteomes" id="UP000288716">
    <property type="component" value="Unassembled WGS sequence"/>
</dbReference>
<evidence type="ECO:0000313" key="6">
    <source>
        <dbReference type="Proteomes" id="UP000288716"/>
    </source>
</evidence>
<dbReference type="VEuPathDB" id="VectorBase:LDEU009518"/>
<sequence length="77" mass="8766">MLKCVIGAGAARLAANKQCLDQQLNVVCFEKTNDIGVMKSSRDMLSFSDFVPPDYFPIFMPNKYVFNYFELMQTNSI</sequence>
<gene>
    <name evidence="5" type="ORF">B4U80_01016</name>
</gene>
<dbReference type="InterPro" id="IPR020946">
    <property type="entry name" value="Flavin_mOase-like"/>
</dbReference>
<dbReference type="Pfam" id="PF00743">
    <property type="entry name" value="FMO-like"/>
    <property type="match status" value="1"/>
</dbReference>
<dbReference type="OrthoDB" id="66881at2759"/>
<comment type="caution">
    <text evidence="5">The sequence shown here is derived from an EMBL/GenBank/DDBJ whole genome shotgun (WGS) entry which is preliminary data.</text>
</comment>
<evidence type="ECO:0000256" key="2">
    <source>
        <dbReference type="ARBA" id="ARBA00022827"/>
    </source>
</evidence>
<keyword evidence="6" id="KW-1185">Reference proteome</keyword>
<proteinExistence type="inferred from homology"/>
<keyword evidence="2 4" id="KW-0274">FAD</keyword>
<dbReference type="SUPFAM" id="SSF51905">
    <property type="entry name" value="FAD/NAD(P)-binding domain"/>
    <property type="match status" value="1"/>
</dbReference>
<name>A0A443S4R8_9ACAR</name>
<evidence type="ECO:0000256" key="1">
    <source>
        <dbReference type="ARBA" id="ARBA00022630"/>
    </source>
</evidence>